<sequence length="193" mass="22528">MKQQRVVSDEELMYFFKQGSEIAFAEIYERYWGKLFLHARKLLKDDEEARDVIQEVFTQFWQRAASVDISVALSSYLYKIVRNRIFDHIKHKKVVNDYLSSLTQFMEEGVLLTDVDLREKELSALIEREIQALPPKMRHIFELSRKQHLSYKEIADSLGISEHTVKSQVSNALRILKSRTGVAGIVFLFLSGL</sequence>
<dbReference type="GO" id="GO:0003677">
    <property type="term" value="F:DNA binding"/>
    <property type="evidence" value="ECO:0007669"/>
    <property type="project" value="InterPro"/>
</dbReference>
<dbReference type="InterPro" id="IPR036388">
    <property type="entry name" value="WH-like_DNA-bd_sf"/>
</dbReference>
<dbReference type="Gene3D" id="1.10.10.10">
    <property type="entry name" value="Winged helix-like DNA-binding domain superfamily/Winged helix DNA-binding domain"/>
    <property type="match status" value="1"/>
</dbReference>
<evidence type="ECO:0000256" key="2">
    <source>
        <dbReference type="ARBA" id="ARBA00023015"/>
    </source>
</evidence>
<dbReference type="Pfam" id="PF04542">
    <property type="entry name" value="Sigma70_r2"/>
    <property type="match status" value="1"/>
</dbReference>
<dbReference type="InterPro" id="IPR039425">
    <property type="entry name" value="RNA_pol_sigma-70-like"/>
</dbReference>
<evidence type="ECO:0000256" key="4">
    <source>
        <dbReference type="ARBA" id="ARBA00023163"/>
    </source>
</evidence>
<dbReference type="Pfam" id="PF08281">
    <property type="entry name" value="Sigma70_r4_2"/>
    <property type="match status" value="1"/>
</dbReference>
<evidence type="ECO:0000313" key="7">
    <source>
        <dbReference type="Proteomes" id="UP000245647"/>
    </source>
</evidence>
<dbReference type="SMART" id="SM00421">
    <property type="entry name" value="HTH_LUXR"/>
    <property type="match status" value="1"/>
</dbReference>
<keyword evidence="4" id="KW-0804">Transcription</keyword>
<evidence type="ECO:0000259" key="5">
    <source>
        <dbReference type="SMART" id="SM00421"/>
    </source>
</evidence>
<proteinExistence type="inferred from homology"/>
<dbReference type="EMBL" id="QEAS01000002">
    <property type="protein sequence ID" value="PWG82272.1"/>
    <property type="molecule type" value="Genomic_DNA"/>
</dbReference>
<dbReference type="GO" id="GO:0016987">
    <property type="term" value="F:sigma factor activity"/>
    <property type="evidence" value="ECO:0007669"/>
    <property type="project" value="UniProtKB-KW"/>
</dbReference>
<comment type="similarity">
    <text evidence="1">Belongs to the sigma-70 factor family. ECF subfamily.</text>
</comment>
<dbReference type="SUPFAM" id="SSF88946">
    <property type="entry name" value="Sigma2 domain of RNA polymerase sigma factors"/>
    <property type="match status" value="1"/>
</dbReference>
<keyword evidence="3" id="KW-0731">Sigma factor</keyword>
<dbReference type="OrthoDB" id="659569at2"/>
<dbReference type="InterPro" id="IPR007627">
    <property type="entry name" value="RNA_pol_sigma70_r2"/>
</dbReference>
<evidence type="ECO:0000313" key="6">
    <source>
        <dbReference type="EMBL" id="PWG82272.1"/>
    </source>
</evidence>
<evidence type="ECO:0000256" key="1">
    <source>
        <dbReference type="ARBA" id="ARBA00010641"/>
    </source>
</evidence>
<evidence type="ECO:0000256" key="3">
    <source>
        <dbReference type="ARBA" id="ARBA00023082"/>
    </source>
</evidence>
<name>A0A2U2PLX6_9SPHI</name>
<dbReference type="Gene3D" id="1.10.1740.10">
    <property type="match status" value="1"/>
</dbReference>
<dbReference type="InterPro" id="IPR013325">
    <property type="entry name" value="RNA_pol_sigma_r2"/>
</dbReference>
<dbReference type="GO" id="GO:0006352">
    <property type="term" value="P:DNA-templated transcription initiation"/>
    <property type="evidence" value="ECO:0007669"/>
    <property type="project" value="InterPro"/>
</dbReference>
<dbReference type="NCBIfam" id="TIGR02985">
    <property type="entry name" value="Sig70_bacteroi1"/>
    <property type="match status" value="1"/>
</dbReference>
<dbReference type="InterPro" id="IPR000792">
    <property type="entry name" value="Tscrpt_reg_LuxR_C"/>
</dbReference>
<dbReference type="InterPro" id="IPR014284">
    <property type="entry name" value="RNA_pol_sigma-70_dom"/>
</dbReference>
<keyword evidence="7" id="KW-1185">Reference proteome</keyword>
<accession>A0A2U2PLX6</accession>
<organism evidence="6 7">
    <name type="scientific">Pararcticibacter amylolyticus</name>
    <dbReference type="NCBI Taxonomy" id="2173175"/>
    <lineage>
        <taxon>Bacteria</taxon>
        <taxon>Pseudomonadati</taxon>
        <taxon>Bacteroidota</taxon>
        <taxon>Sphingobacteriia</taxon>
        <taxon>Sphingobacteriales</taxon>
        <taxon>Sphingobacteriaceae</taxon>
        <taxon>Pararcticibacter</taxon>
    </lineage>
</organism>
<dbReference type="CDD" id="cd06171">
    <property type="entry name" value="Sigma70_r4"/>
    <property type="match status" value="1"/>
</dbReference>
<dbReference type="NCBIfam" id="TIGR02937">
    <property type="entry name" value="sigma70-ECF"/>
    <property type="match status" value="1"/>
</dbReference>
<feature type="domain" description="HTH luxR-type" evidence="5">
    <location>
        <begin position="130"/>
        <end position="188"/>
    </location>
</feature>
<dbReference type="InterPro" id="IPR013324">
    <property type="entry name" value="RNA_pol_sigma_r3/r4-like"/>
</dbReference>
<dbReference type="InterPro" id="IPR013249">
    <property type="entry name" value="RNA_pol_sigma70_r4_t2"/>
</dbReference>
<reference evidence="6 7" key="1">
    <citation type="submission" date="2018-04" db="EMBL/GenBank/DDBJ databases">
        <title>Pedobacter chongqingensis sp. nov., isolated from a rottenly hemp rope.</title>
        <authorList>
            <person name="Cai Y."/>
        </authorList>
    </citation>
    <scope>NUCLEOTIDE SEQUENCE [LARGE SCALE GENOMIC DNA]</scope>
    <source>
        <strain evidence="6 7">FJ4-8</strain>
    </source>
</reference>
<comment type="caution">
    <text evidence="6">The sequence shown here is derived from an EMBL/GenBank/DDBJ whole genome shotgun (WGS) entry which is preliminary data.</text>
</comment>
<gene>
    <name evidence="6" type="ORF">DDR33_03075</name>
</gene>
<dbReference type="InterPro" id="IPR014327">
    <property type="entry name" value="RNA_pol_sigma70_bacteroid"/>
</dbReference>
<keyword evidence="2" id="KW-0805">Transcription regulation</keyword>
<dbReference type="AlphaFoldDB" id="A0A2U2PLX6"/>
<dbReference type="Proteomes" id="UP000245647">
    <property type="component" value="Unassembled WGS sequence"/>
</dbReference>
<protein>
    <submittedName>
        <fullName evidence="6">RNA polymerase subunit sigma-70</fullName>
    </submittedName>
</protein>
<dbReference type="PANTHER" id="PTHR43133:SF46">
    <property type="entry name" value="RNA POLYMERASE SIGMA-70 FACTOR ECF SUBFAMILY"/>
    <property type="match status" value="1"/>
</dbReference>
<dbReference type="PANTHER" id="PTHR43133">
    <property type="entry name" value="RNA POLYMERASE ECF-TYPE SIGMA FACTO"/>
    <property type="match status" value="1"/>
</dbReference>
<dbReference type="SUPFAM" id="SSF88659">
    <property type="entry name" value="Sigma3 and sigma4 domains of RNA polymerase sigma factors"/>
    <property type="match status" value="1"/>
</dbReference>